<name>A0ABS4IT94_9BACL</name>
<dbReference type="EMBL" id="JAGGLB010000006">
    <property type="protein sequence ID" value="MBP1990788.1"/>
    <property type="molecule type" value="Genomic_DNA"/>
</dbReference>
<evidence type="ECO:0000256" key="3">
    <source>
        <dbReference type="ARBA" id="ARBA00022741"/>
    </source>
</evidence>
<comment type="subcellular location">
    <subcellularLocation>
        <location evidence="1">Cell membrane</location>
        <topology evidence="1">Multi-pass membrane protein</topology>
    </subcellularLocation>
</comment>
<feature type="transmembrane region" description="Helical" evidence="7">
    <location>
        <begin position="26"/>
        <end position="49"/>
    </location>
</feature>
<accession>A0ABS4IT94</accession>
<feature type="transmembrane region" description="Helical" evidence="7">
    <location>
        <begin position="157"/>
        <end position="178"/>
    </location>
</feature>
<dbReference type="InterPro" id="IPR017871">
    <property type="entry name" value="ABC_transporter-like_CS"/>
</dbReference>
<dbReference type="InterPro" id="IPR003439">
    <property type="entry name" value="ABC_transporter-like_ATP-bd"/>
</dbReference>
<organism evidence="10 11">
    <name type="scientific">Paenibacillus eucommiae</name>
    <dbReference type="NCBI Taxonomy" id="1355755"/>
    <lineage>
        <taxon>Bacteria</taxon>
        <taxon>Bacillati</taxon>
        <taxon>Bacillota</taxon>
        <taxon>Bacilli</taxon>
        <taxon>Bacillales</taxon>
        <taxon>Paenibacillaceae</taxon>
        <taxon>Paenibacillus</taxon>
    </lineage>
</organism>
<dbReference type="Pfam" id="PF00664">
    <property type="entry name" value="ABC_membrane"/>
    <property type="match status" value="1"/>
</dbReference>
<evidence type="ECO:0000256" key="6">
    <source>
        <dbReference type="ARBA" id="ARBA00023136"/>
    </source>
</evidence>
<evidence type="ECO:0000313" key="10">
    <source>
        <dbReference type="EMBL" id="MBP1990788.1"/>
    </source>
</evidence>
<dbReference type="SMART" id="SM00382">
    <property type="entry name" value="AAA"/>
    <property type="match status" value="1"/>
</dbReference>
<keyword evidence="5 7" id="KW-1133">Transmembrane helix</keyword>
<dbReference type="InterPro" id="IPR039421">
    <property type="entry name" value="Type_1_exporter"/>
</dbReference>
<keyword evidence="4" id="KW-0067">ATP-binding</keyword>
<dbReference type="SUPFAM" id="SSF52540">
    <property type="entry name" value="P-loop containing nucleoside triphosphate hydrolases"/>
    <property type="match status" value="1"/>
</dbReference>
<evidence type="ECO:0000256" key="7">
    <source>
        <dbReference type="SAM" id="Phobius"/>
    </source>
</evidence>
<keyword evidence="2 7" id="KW-0812">Transmembrane</keyword>
<dbReference type="PROSITE" id="PS50893">
    <property type="entry name" value="ABC_TRANSPORTER_2"/>
    <property type="match status" value="1"/>
</dbReference>
<sequence length="584" mass="66223">MNEKLNVFDGVRILSKYIRKHKRNFVLFYTGWLVDCMLTVITPILFAIMIDQIVYYKNMDVFLQVSFVFVVMSVFSCILYFFIYTLHHYLMSMYTFDIKLDIFKKMQSKKASYMSDAKTGNMITMLLDDTSECMHFVIRNIIHSINGILKGVFYLTYIYIISIEAGLVVTLFLPLAVYTTFKMSKKIRDHSDNQREFYGHYVSWLLEILKGITDIRLLSGERTIRKDFTGHQRKLFAKNVEISVSKLTSDKIIEWITLLLQLSVYGVCAYLASRGEITIGNVIVLVAFVFTLKDETIFLLVRSYMDAQSRLTRIGRIERFLSEDDEHSWKGKCDLIVGAGEIEFSRIHFAYEQGKPVLKDMNLLIPCGSHVAIVGKSGCGKTTISSLLIGLYELDAGAILIDGQDLTNCSLKTIRQHIGIVQQDVLLFDATIRDNLLLGNPKASDEHIWLACRKAGIADYIELLPEKLNALLGKEGIGLSGGQRQRLAIARIYLKNPAIIIFDEATSALDSETEKIVHESWGELLEGRTAIIIAHRQSSVMMCDNAVWIEDGKVRVTGKPTELLQNHSGFRELFAVREGAESAG</sequence>
<dbReference type="PROSITE" id="PS50929">
    <property type="entry name" value="ABC_TM1F"/>
    <property type="match status" value="1"/>
</dbReference>
<comment type="caution">
    <text evidence="10">The sequence shown here is derived from an EMBL/GenBank/DDBJ whole genome shotgun (WGS) entry which is preliminary data.</text>
</comment>
<dbReference type="Pfam" id="PF00005">
    <property type="entry name" value="ABC_tran"/>
    <property type="match status" value="1"/>
</dbReference>
<evidence type="ECO:0000256" key="1">
    <source>
        <dbReference type="ARBA" id="ARBA00004651"/>
    </source>
</evidence>
<evidence type="ECO:0000259" key="8">
    <source>
        <dbReference type="PROSITE" id="PS50893"/>
    </source>
</evidence>
<dbReference type="InterPro" id="IPR027417">
    <property type="entry name" value="P-loop_NTPase"/>
</dbReference>
<keyword evidence="6 7" id="KW-0472">Membrane</keyword>
<proteinExistence type="predicted"/>
<dbReference type="InterPro" id="IPR011527">
    <property type="entry name" value="ABC1_TM_dom"/>
</dbReference>
<gene>
    <name evidence="10" type="ORF">J2Z66_002394</name>
</gene>
<dbReference type="SUPFAM" id="SSF90123">
    <property type="entry name" value="ABC transporter transmembrane region"/>
    <property type="match status" value="1"/>
</dbReference>
<evidence type="ECO:0000259" key="9">
    <source>
        <dbReference type="PROSITE" id="PS50929"/>
    </source>
</evidence>
<reference evidence="10 11" key="1">
    <citation type="submission" date="2021-03" db="EMBL/GenBank/DDBJ databases">
        <title>Genomic Encyclopedia of Type Strains, Phase IV (KMG-IV): sequencing the most valuable type-strain genomes for metagenomic binning, comparative biology and taxonomic classification.</title>
        <authorList>
            <person name="Goeker M."/>
        </authorList>
    </citation>
    <scope>NUCLEOTIDE SEQUENCE [LARGE SCALE GENOMIC DNA]</scope>
    <source>
        <strain evidence="10 11">DSM 26048</strain>
    </source>
</reference>
<dbReference type="PANTHER" id="PTHR43394:SF1">
    <property type="entry name" value="ATP-BINDING CASSETTE SUB-FAMILY B MEMBER 10, MITOCHONDRIAL"/>
    <property type="match status" value="1"/>
</dbReference>
<dbReference type="CDD" id="cd07346">
    <property type="entry name" value="ABC_6TM_exporters"/>
    <property type="match status" value="1"/>
</dbReference>
<feature type="transmembrane region" description="Helical" evidence="7">
    <location>
        <begin position="61"/>
        <end position="83"/>
    </location>
</feature>
<dbReference type="PROSITE" id="PS00211">
    <property type="entry name" value="ABC_TRANSPORTER_1"/>
    <property type="match status" value="1"/>
</dbReference>
<feature type="domain" description="ABC transporter" evidence="8">
    <location>
        <begin position="342"/>
        <end position="576"/>
    </location>
</feature>
<dbReference type="Proteomes" id="UP001519287">
    <property type="component" value="Unassembled WGS sequence"/>
</dbReference>
<feature type="domain" description="ABC transmembrane type-1" evidence="9">
    <location>
        <begin position="33"/>
        <end position="292"/>
    </location>
</feature>
<dbReference type="InterPro" id="IPR003593">
    <property type="entry name" value="AAA+_ATPase"/>
</dbReference>
<dbReference type="Gene3D" id="1.20.1560.10">
    <property type="entry name" value="ABC transporter type 1, transmembrane domain"/>
    <property type="match status" value="1"/>
</dbReference>
<keyword evidence="11" id="KW-1185">Reference proteome</keyword>
<evidence type="ECO:0000256" key="5">
    <source>
        <dbReference type="ARBA" id="ARBA00022989"/>
    </source>
</evidence>
<protein>
    <submittedName>
        <fullName evidence="10">ABC-type multidrug transport system fused ATPase/permease subunit</fullName>
    </submittedName>
</protein>
<dbReference type="Gene3D" id="3.40.50.300">
    <property type="entry name" value="P-loop containing nucleotide triphosphate hydrolases"/>
    <property type="match status" value="1"/>
</dbReference>
<evidence type="ECO:0000256" key="2">
    <source>
        <dbReference type="ARBA" id="ARBA00022692"/>
    </source>
</evidence>
<keyword evidence="3" id="KW-0547">Nucleotide-binding</keyword>
<evidence type="ECO:0000313" key="11">
    <source>
        <dbReference type="Proteomes" id="UP001519287"/>
    </source>
</evidence>
<dbReference type="RefSeq" id="WP_209971548.1">
    <property type="nucleotide sequence ID" value="NZ_JAGGLB010000006.1"/>
</dbReference>
<dbReference type="PANTHER" id="PTHR43394">
    <property type="entry name" value="ATP-DEPENDENT PERMEASE MDL1, MITOCHONDRIAL"/>
    <property type="match status" value="1"/>
</dbReference>
<evidence type="ECO:0000256" key="4">
    <source>
        <dbReference type="ARBA" id="ARBA00022840"/>
    </source>
</evidence>
<dbReference type="InterPro" id="IPR036640">
    <property type="entry name" value="ABC1_TM_sf"/>
</dbReference>